<evidence type="ECO:0000256" key="1">
    <source>
        <dbReference type="SAM" id="Phobius"/>
    </source>
</evidence>
<dbReference type="KEGG" id="blr:BRLA_c044400"/>
<feature type="transmembrane region" description="Helical" evidence="1">
    <location>
        <begin position="12"/>
        <end position="33"/>
    </location>
</feature>
<reference evidence="2 3" key="1">
    <citation type="journal article" date="2011" name="J. Bacteriol.">
        <title>Genome sequence of Brevibacillus laterosporus LMG 15441, a pathogen of invertebrates.</title>
        <authorList>
            <person name="Djukic M."/>
            <person name="Poehlein A."/>
            <person name="Thurmer A."/>
            <person name="Daniel R."/>
        </authorList>
    </citation>
    <scope>NUCLEOTIDE SEQUENCE [LARGE SCALE GENOMIC DNA]</scope>
    <source>
        <strain evidence="2 3">LMG 15441</strain>
    </source>
</reference>
<evidence type="ECO:0000313" key="2">
    <source>
        <dbReference type="EMBL" id="AIG28704.1"/>
    </source>
</evidence>
<dbReference type="Proteomes" id="UP000005850">
    <property type="component" value="Chromosome"/>
</dbReference>
<dbReference type="STRING" id="1042163.BRLA_c044400"/>
<protein>
    <submittedName>
        <fullName evidence="2">Putative F0F1-ATPase subunit</fullName>
    </submittedName>
</protein>
<dbReference type="Pfam" id="PF09527">
    <property type="entry name" value="ATPase_gene1"/>
    <property type="match status" value="1"/>
</dbReference>
<proteinExistence type="predicted"/>
<evidence type="ECO:0000313" key="3">
    <source>
        <dbReference type="Proteomes" id="UP000005850"/>
    </source>
</evidence>
<organism evidence="2 3">
    <name type="scientific">Brevibacillus laterosporus LMG 15441</name>
    <dbReference type="NCBI Taxonomy" id="1042163"/>
    <lineage>
        <taxon>Bacteria</taxon>
        <taxon>Bacillati</taxon>
        <taxon>Bacillota</taxon>
        <taxon>Bacilli</taxon>
        <taxon>Bacillales</taxon>
        <taxon>Paenibacillaceae</taxon>
        <taxon>Brevibacillus</taxon>
    </lineage>
</organism>
<keyword evidence="1" id="KW-0812">Transmembrane</keyword>
<keyword evidence="1" id="KW-1133">Transmembrane helix</keyword>
<dbReference type="HOGENOM" id="CLU_137927_6_1_9"/>
<accession>A0A075RA02</accession>
<keyword evidence="1" id="KW-0472">Membrane</keyword>
<sequence>MSKKVNNPWKAIGLVSMIGADLAICIIAGVLFGQYLDEWLHTAPWLMIVGLFLGLGVGIVSVYQMIRPYL</sequence>
<feature type="transmembrane region" description="Helical" evidence="1">
    <location>
        <begin position="45"/>
        <end position="66"/>
    </location>
</feature>
<dbReference type="InterPro" id="IPR032820">
    <property type="entry name" value="ATPase_put"/>
</dbReference>
<name>A0A075RA02_BRELA</name>
<dbReference type="AlphaFoldDB" id="A0A075RA02"/>
<keyword evidence="3" id="KW-1185">Reference proteome</keyword>
<dbReference type="eggNOG" id="COG5336">
    <property type="taxonomic scope" value="Bacteria"/>
</dbReference>
<gene>
    <name evidence="2" type="ORF">BRLA_c044400</name>
</gene>
<dbReference type="EMBL" id="CP007806">
    <property type="protein sequence ID" value="AIG28704.1"/>
    <property type="molecule type" value="Genomic_DNA"/>
</dbReference>
<dbReference type="RefSeq" id="WP_022586152.1">
    <property type="nucleotide sequence ID" value="NZ_CP007806.1"/>
</dbReference>